<dbReference type="Pfam" id="PF18565">
    <property type="entry name" value="Glyco_hydro2_C5"/>
    <property type="match status" value="1"/>
</dbReference>
<organism evidence="9 10">
    <name type="scientific">Cohnella phaseoli</name>
    <dbReference type="NCBI Taxonomy" id="456490"/>
    <lineage>
        <taxon>Bacteria</taxon>
        <taxon>Bacillati</taxon>
        <taxon>Bacillota</taxon>
        <taxon>Bacilli</taxon>
        <taxon>Bacillales</taxon>
        <taxon>Paenibacillaceae</taxon>
        <taxon>Cohnella</taxon>
    </lineage>
</organism>
<dbReference type="AlphaFoldDB" id="A0A3D9IVX7"/>
<dbReference type="Gene3D" id="2.60.120.260">
    <property type="entry name" value="Galactose-binding domain-like"/>
    <property type="match status" value="3"/>
</dbReference>
<name>A0A3D9IVX7_9BACL</name>
<keyword evidence="10" id="KW-1185">Reference proteome</keyword>
<dbReference type="Gene3D" id="3.20.20.80">
    <property type="entry name" value="Glycosidases"/>
    <property type="match status" value="1"/>
</dbReference>
<dbReference type="InterPro" id="IPR032311">
    <property type="entry name" value="DUF4982"/>
</dbReference>
<dbReference type="Pfam" id="PF00703">
    <property type="entry name" value="Glyco_hydro_2"/>
    <property type="match status" value="1"/>
</dbReference>
<feature type="domain" description="DUF4982" evidence="7">
    <location>
        <begin position="589"/>
        <end position="651"/>
    </location>
</feature>
<feature type="domain" description="Glycoside hydrolase family 2 catalytic" evidence="5">
    <location>
        <begin position="272"/>
        <end position="407"/>
    </location>
</feature>
<dbReference type="SUPFAM" id="SSF51445">
    <property type="entry name" value="(Trans)glycosidases"/>
    <property type="match status" value="1"/>
</dbReference>
<evidence type="ECO:0000259" key="4">
    <source>
        <dbReference type="Pfam" id="PF00703"/>
    </source>
</evidence>
<comment type="similarity">
    <text evidence="1">Belongs to the glycosyl hydrolase 2 family.</text>
</comment>
<dbReference type="InterPro" id="IPR006102">
    <property type="entry name" value="Ig-like_GH2"/>
</dbReference>
<sequence length="1166" mass="130888">MSRKRMFNDDWSFSTHPLRTGYEAVLSGDTAWTPVVLPHDWLIYDARSLYENGEGWYRKTWTMTKDEMSPGTRFSLRFEGAYMDSTLYVNGQEAGTWKYGYSTFEFEITPFLRAGDNMVVVRVVHEAPNSRWYSGAGIYRSVWLKTYTDTHLAADGIYISAEPDTGGAWRIETETEVAFGASAAAGLTLRHRVLDREGNLAAMSETPVPAAQEGVTVRVPAVLRVEQPELWDIERPYCYRLATELRAADGTSTDEESQIFGLRALAFDSERGFFLNGRHVKLYGVCQHHDLGCLGAAVNKAALRRQLSLLQEMGVNAIRTAHNMPAVELMELADEMGVLIVSEAFDMWERKKTEFDYARFFPEWWRKDVASWVRRDRNHPSLILWSIGNEIYDTHADESGLEWTKRLRDEVLAHDPSGNARVTIGSNYMPWENAQKCADLVKLAGYNYGEKYYDLHHGQHPDWVIYGSETSSTVQSRGVYHFPLSQSVLADDDEQCSSLGNSSTSWGAKSTERCIIADRDAAYSLGQFLWSGFDYIGEPTPYHTKNSYFGQLDTAGFKKDSYYIYQAEWTDYRVKPMVHVFPYWDFSEGQMIDVRVCSNSPTVELFFNDASLGIFRIDHAHGQRLVGDWRIPYSEGVLRAVAYDEEGRKVAEKVRSSFGDAAALMLAPDRTEIAADGSDLTFIEISAVDREGRPVENANNRVSVTVDGAGRLVGLDNGDSTDYDSYKDVSRRMFSGKLLAVIAANPEPGRITVRADSQGLEPAELVLTTVKPQRLGNGGEEGVCSLYAWTADPHPGQESLGDRAGEIPVRKLEIVCPEGNRLDAERRSLPVRVRIHPSDATYAEVEWRVTNAAGIDSNIAALEANGQEAVLSALGDGDVYVRCGTRNGADRVRLYSIMEFHIEGLGKAYLNPYEFVSAGYHSGTSRNLTNGNERGIATARDGESRICFENVDFGPVGADVISLPIFSLDGERFPMEIWEGIPGEEDAALLTQVTYQKPSRWNVYQEETYRLPKRLKGVTTLSFVLRRKIHLKGFRFERVLKAYERLNALDHDQIYGDSFTIAADAIENIGNNVSLVYRNLDFGESGSTKLVLCGRSSLDQNTIHLLFEGSDGEQKQIIEFGSSENYVEREFALRERVSGSQTVTLMFLPGSRFDLKAFRFLPSDQD</sequence>
<dbReference type="GO" id="GO:0004553">
    <property type="term" value="F:hydrolase activity, hydrolyzing O-glycosyl compounds"/>
    <property type="evidence" value="ECO:0007669"/>
    <property type="project" value="InterPro"/>
</dbReference>
<feature type="domain" description="Glycosyl hydrolases family 2 sugar binding" evidence="6">
    <location>
        <begin position="45"/>
        <end position="145"/>
    </location>
</feature>
<evidence type="ECO:0000259" key="6">
    <source>
        <dbReference type="Pfam" id="PF02837"/>
    </source>
</evidence>
<dbReference type="Pfam" id="PF16355">
    <property type="entry name" value="DUF4982"/>
    <property type="match status" value="1"/>
</dbReference>
<dbReference type="SUPFAM" id="SSF49303">
    <property type="entry name" value="beta-Galactosidase/glucuronidase domain"/>
    <property type="match status" value="1"/>
</dbReference>
<dbReference type="InterPro" id="IPR023232">
    <property type="entry name" value="Glyco_hydro_2_AS"/>
</dbReference>
<dbReference type="PANTHER" id="PTHR42732:SF1">
    <property type="entry name" value="BETA-MANNOSIDASE"/>
    <property type="match status" value="1"/>
</dbReference>
<dbReference type="PROSITE" id="PS00608">
    <property type="entry name" value="GLYCOSYL_HYDROL_F2_2"/>
    <property type="match status" value="1"/>
</dbReference>
<accession>A0A3D9IVX7</accession>
<dbReference type="InterPro" id="IPR017853">
    <property type="entry name" value="GH"/>
</dbReference>
<evidence type="ECO:0000256" key="3">
    <source>
        <dbReference type="ARBA" id="ARBA00023295"/>
    </source>
</evidence>
<dbReference type="SUPFAM" id="SSF49785">
    <property type="entry name" value="Galactose-binding domain-like"/>
    <property type="match status" value="1"/>
</dbReference>
<dbReference type="PANTHER" id="PTHR42732">
    <property type="entry name" value="BETA-GALACTOSIDASE"/>
    <property type="match status" value="1"/>
</dbReference>
<evidence type="ECO:0000256" key="2">
    <source>
        <dbReference type="ARBA" id="ARBA00022801"/>
    </source>
</evidence>
<feature type="domain" description="Glycoside hydrolase family 2 immunoglobulin-like beta-sandwich" evidence="4">
    <location>
        <begin position="158"/>
        <end position="263"/>
    </location>
</feature>
<dbReference type="InterPro" id="IPR051913">
    <property type="entry name" value="GH2_Domain-Containing"/>
</dbReference>
<evidence type="ECO:0000259" key="8">
    <source>
        <dbReference type="Pfam" id="PF18565"/>
    </source>
</evidence>
<evidence type="ECO:0000259" key="7">
    <source>
        <dbReference type="Pfam" id="PF16355"/>
    </source>
</evidence>
<keyword evidence="3" id="KW-0326">Glycosidase</keyword>
<dbReference type="GO" id="GO:0005975">
    <property type="term" value="P:carbohydrate metabolic process"/>
    <property type="evidence" value="ECO:0007669"/>
    <property type="project" value="InterPro"/>
</dbReference>
<proteinExistence type="inferred from homology"/>
<dbReference type="OrthoDB" id="9762066at2"/>
<dbReference type="InterPro" id="IPR040605">
    <property type="entry name" value="Glyco_hydro2_dom5"/>
</dbReference>
<dbReference type="RefSeq" id="WP_116062965.1">
    <property type="nucleotide sequence ID" value="NZ_QRDZ01000020.1"/>
</dbReference>
<comment type="caution">
    <text evidence="9">The sequence shown here is derived from an EMBL/GenBank/DDBJ whole genome shotgun (WGS) entry which is preliminary data.</text>
</comment>
<keyword evidence="2" id="KW-0378">Hydrolase</keyword>
<dbReference type="Pfam" id="PF02836">
    <property type="entry name" value="Glyco_hydro_2_C"/>
    <property type="match status" value="1"/>
</dbReference>
<evidence type="ECO:0000313" key="10">
    <source>
        <dbReference type="Proteomes" id="UP000256977"/>
    </source>
</evidence>
<dbReference type="Gene3D" id="2.60.40.10">
    <property type="entry name" value="Immunoglobulins"/>
    <property type="match status" value="3"/>
</dbReference>
<dbReference type="PRINTS" id="PR00132">
    <property type="entry name" value="GLHYDRLASE2"/>
</dbReference>
<evidence type="ECO:0000259" key="5">
    <source>
        <dbReference type="Pfam" id="PF02836"/>
    </source>
</evidence>
<dbReference type="InterPro" id="IPR036156">
    <property type="entry name" value="Beta-gal/glucu_dom_sf"/>
</dbReference>
<dbReference type="InterPro" id="IPR008979">
    <property type="entry name" value="Galactose-bd-like_sf"/>
</dbReference>
<evidence type="ECO:0000313" key="9">
    <source>
        <dbReference type="EMBL" id="RED65296.1"/>
    </source>
</evidence>
<dbReference type="InterPro" id="IPR006103">
    <property type="entry name" value="Glyco_hydro_2_cat"/>
</dbReference>
<feature type="domain" description="Glycoside hydrolase family 2" evidence="8">
    <location>
        <begin position="664"/>
        <end position="765"/>
    </location>
</feature>
<protein>
    <submittedName>
        <fullName evidence="9">Beta-galactosidase</fullName>
    </submittedName>
</protein>
<dbReference type="InterPro" id="IPR013783">
    <property type="entry name" value="Ig-like_fold"/>
</dbReference>
<dbReference type="Proteomes" id="UP000256977">
    <property type="component" value="Unassembled WGS sequence"/>
</dbReference>
<gene>
    <name evidence="9" type="ORF">DFP98_12045</name>
</gene>
<dbReference type="InterPro" id="IPR006101">
    <property type="entry name" value="Glyco_hydro_2"/>
</dbReference>
<dbReference type="Pfam" id="PF02837">
    <property type="entry name" value="Glyco_hydro_2_N"/>
    <property type="match status" value="1"/>
</dbReference>
<dbReference type="InterPro" id="IPR006104">
    <property type="entry name" value="Glyco_hydro_2_N"/>
</dbReference>
<evidence type="ECO:0000256" key="1">
    <source>
        <dbReference type="ARBA" id="ARBA00007401"/>
    </source>
</evidence>
<dbReference type="EMBL" id="QRDZ01000020">
    <property type="protein sequence ID" value="RED65296.1"/>
    <property type="molecule type" value="Genomic_DNA"/>
</dbReference>
<reference evidence="9 10" key="1">
    <citation type="submission" date="2018-07" db="EMBL/GenBank/DDBJ databases">
        <title>Genomic Encyclopedia of Type Strains, Phase III (KMG-III): the genomes of soil and plant-associated and newly described type strains.</title>
        <authorList>
            <person name="Whitman W."/>
        </authorList>
    </citation>
    <scope>NUCLEOTIDE SEQUENCE [LARGE SCALE GENOMIC DNA]</scope>
    <source>
        <strain evidence="9 10">CECT 7287</strain>
    </source>
</reference>